<dbReference type="AlphaFoldDB" id="A0A0R1YGK6"/>
<name>A0A0R1YGK6_9LACO</name>
<dbReference type="GO" id="GO:0016747">
    <property type="term" value="F:acyltransferase activity, transferring groups other than amino-acyl groups"/>
    <property type="evidence" value="ECO:0007669"/>
    <property type="project" value="InterPro"/>
</dbReference>
<dbReference type="InterPro" id="IPR000182">
    <property type="entry name" value="GNAT_dom"/>
</dbReference>
<dbReference type="EMBL" id="AZFZ01000059">
    <property type="protein sequence ID" value="KRM41421.1"/>
    <property type="molecule type" value="Genomic_DNA"/>
</dbReference>
<evidence type="ECO:0000313" key="2">
    <source>
        <dbReference type="EMBL" id="KRM41421.1"/>
    </source>
</evidence>
<dbReference type="PATRIC" id="fig|1423786.4.peg.2474"/>
<protein>
    <submittedName>
        <fullName evidence="2">Acetyltransferase, GNAT family</fullName>
    </submittedName>
</protein>
<accession>A0A0R1YGK6</accession>
<dbReference type="PROSITE" id="PS51186">
    <property type="entry name" value="GNAT"/>
    <property type="match status" value="1"/>
</dbReference>
<evidence type="ECO:0000313" key="3">
    <source>
        <dbReference type="Proteomes" id="UP000051010"/>
    </source>
</evidence>
<keyword evidence="2" id="KW-0808">Transferase</keyword>
<dbReference type="CDD" id="cd04301">
    <property type="entry name" value="NAT_SF"/>
    <property type="match status" value="1"/>
</dbReference>
<comment type="caution">
    <text evidence="2">The sequence shown here is derived from an EMBL/GenBank/DDBJ whole genome shotgun (WGS) entry which is preliminary data.</text>
</comment>
<sequence>MFVIERHIALEDEFDDTDSDQEIYAVCFDGRTPAATCRFEKVAPQTLKIGRVATLKQYRHQGLGTKVLTAMETYAIEHHYKQSVIHSEVTAKDFYEHLGYHIASEIFIEDGVPCVNMKKSLESH</sequence>
<gene>
    <name evidence="2" type="ORF">FD47_GL002356</name>
</gene>
<reference evidence="2 3" key="1">
    <citation type="journal article" date="2015" name="Genome Announc.">
        <title>Expanding the biotechnology potential of lactobacilli through comparative genomics of 213 strains and associated genera.</title>
        <authorList>
            <person name="Sun Z."/>
            <person name="Harris H.M."/>
            <person name="McCann A."/>
            <person name="Guo C."/>
            <person name="Argimon S."/>
            <person name="Zhang W."/>
            <person name="Yang X."/>
            <person name="Jeffery I.B."/>
            <person name="Cooney J.C."/>
            <person name="Kagawa T.F."/>
            <person name="Liu W."/>
            <person name="Song Y."/>
            <person name="Salvetti E."/>
            <person name="Wrobel A."/>
            <person name="Rasinkangas P."/>
            <person name="Parkhill J."/>
            <person name="Rea M.C."/>
            <person name="O'Sullivan O."/>
            <person name="Ritari J."/>
            <person name="Douillard F.P."/>
            <person name="Paul Ross R."/>
            <person name="Yang R."/>
            <person name="Briner A.E."/>
            <person name="Felis G.E."/>
            <person name="de Vos W.M."/>
            <person name="Barrangou R."/>
            <person name="Klaenhammer T.R."/>
            <person name="Caufield P.W."/>
            <person name="Cui Y."/>
            <person name="Zhang H."/>
            <person name="O'Toole P.W."/>
        </authorList>
    </citation>
    <scope>NUCLEOTIDE SEQUENCE [LARGE SCALE GENOMIC DNA]</scope>
    <source>
        <strain evidence="2 3">DSM 18390</strain>
    </source>
</reference>
<dbReference type="Proteomes" id="UP000051010">
    <property type="component" value="Unassembled WGS sequence"/>
</dbReference>
<proteinExistence type="predicted"/>
<evidence type="ECO:0000259" key="1">
    <source>
        <dbReference type="PROSITE" id="PS51186"/>
    </source>
</evidence>
<dbReference type="InterPro" id="IPR016181">
    <property type="entry name" value="Acyl_CoA_acyltransferase"/>
</dbReference>
<dbReference type="Pfam" id="PF13673">
    <property type="entry name" value="Acetyltransf_10"/>
    <property type="match status" value="1"/>
</dbReference>
<feature type="domain" description="N-acetyltransferase" evidence="1">
    <location>
        <begin position="1"/>
        <end position="122"/>
    </location>
</feature>
<dbReference type="Gene3D" id="3.40.630.30">
    <property type="match status" value="1"/>
</dbReference>
<organism evidence="2 3">
    <name type="scientific">Lentilactobacillus parafarraginis DSM 18390 = JCM 14109</name>
    <dbReference type="NCBI Taxonomy" id="1423786"/>
    <lineage>
        <taxon>Bacteria</taxon>
        <taxon>Bacillati</taxon>
        <taxon>Bacillota</taxon>
        <taxon>Bacilli</taxon>
        <taxon>Lactobacillales</taxon>
        <taxon>Lactobacillaceae</taxon>
        <taxon>Lentilactobacillus</taxon>
    </lineage>
</organism>
<dbReference type="SUPFAM" id="SSF55729">
    <property type="entry name" value="Acyl-CoA N-acyltransferases (Nat)"/>
    <property type="match status" value="1"/>
</dbReference>